<keyword evidence="2" id="KW-0472">Membrane</keyword>
<keyword evidence="4" id="KW-1185">Reference proteome</keyword>
<organism evidence="3 4">
    <name type="scientific">Leptolyngbya boryana NIES-2135</name>
    <dbReference type="NCBI Taxonomy" id="1973484"/>
    <lineage>
        <taxon>Bacteria</taxon>
        <taxon>Bacillati</taxon>
        <taxon>Cyanobacteriota</taxon>
        <taxon>Cyanophyceae</taxon>
        <taxon>Leptolyngbyales</taxon>
        <taxon>Leptolyngbyaceae</taxon>
        <taxon>Leptolyngbya group</taxon>
        <taxon>Leptolyngbya</taxon>
    </lineage>
</organism>
<feature type="transmembrane region" description="Helical" evidence="2">
    <location>
        <begin position="44"/>
        <end position="68"/>
    </location>
</feature>
<dbReference type="InterPro" id="IPR021435">
    <property type="entry name" value="DUF3084"/>
</dbReference>
<keyword evidence="1" id="KW-0175">Coiled coil</keyword>
<gene>
    <name evidence="3" type="ORF">NIES2135_57880</name>
</gene>
<proteinExistence type="predicted"/>
<reference evidence="3 4" key="1">
    <citation type="submission" date="2017-06" db="EMBL/GenBank/DDBJ databases">
        <title>Genome sequencing of cyanobaciteial culture collection at National Institute for Environmental Studies (NIES).</title>
        <authorList>
            <person name="Hirose Y."/>
            <person name="Shimura Y."/>
            <person name="Fujisawa T."/>
            <person name="Nakamura Y."/>
            <person name="Kawachi M."/>
        </authorList>
    </citation>
    <scope>NUCLEOTIDE SEQUENCE [LARGE SCALE GENOMIC DNA]</scope>
    <source>
        <strain evidence="3 4">NIES-2135</strain>
    </source>
</reference>
<protein>
    <recommendedName>
        <fullName evidence="5">DUF3084 domain-containing protein</fullName>
    </recommendedName>
</protein>
<evidence type="ECO:0000256" key="2">
    <source>
        <dbReference type="SAM" id="Phobius"/>
    </source>
</evidence>
<dbReference type="AlphaFoldDB" id="A0A1Z4JQI0"/>
<feature type="coiled-coil region" evidence="1">
    <location>
        <begin position="93"/>
        <end position="253"/>
    </location>
</feature>
<dbReference type="Proteomes" id="UP000217895">
    <property type="component" value="Chromosome"/>
</dbReference>
<sequence>MSDVGLILILVVLVLGGVIATVGDRLGTRVGKARLSLFNLRPKQTAVVVTILTGTLISASTLGVLLLASRTFREMVLNFGRIQADLRATNRDLDKVTADLKTTDQRKAEVEKDLEQARSERAQIEEYLKRLNANLQVSVARQRETDAQLRRTEAQRDLTRNQLETVSQQALSLRNEINQLESEQQALIEQRDQVKAQIAERDAQIAERTALIEKRDREINERDQVIAQREAELKTLEQQRAFLVAAVQQIQQDVEQIRRGDLAIFRTQVLSSGVVRVVEQGGAKAAVDQLLQLANQTAIESLRLGQNNQQIVQIPIAEVQNLIQQIQDGKDYLVRVQAGANYVLGDDRGVVVNMSAVPNQVVFLAGDTIATQTLEPSKLSPQDFQKTLQDLIAASNARARVAGVMNDRLEVEKLLSLGSFIDQLRRYPNSIELRAVASDVTYTAGPLKIELVAVQDGQVVLRASN</sequence>
<name>A0A1Z4JQI0_LEPBY</name>
<evidence type="ECO:0000313" key="3">
    <source>
        <dbReference type="EMBL" id="BAY58913.1"/>
    </source>
</evidence>
<evidence type="ECO:0000313" key="4">
    <source>
        <dbReference type="Proteomes" id="UP000217895"/>
    </source>
</evidence>
<keyword evidence="2" id="KW-1133">Transmembrane helix</keyword>
<dbReference type="EMBL" id="AP018203">
    <property type="protein sequence ID" value="BAY58913.1"/>
    <property type="molecule type" value="Genomic_DNA"/>
</dbReference>
<evidence type="ECO:0008006" key="5">
    <source>
        <dbReference type="Google" id="ProtNLM"/>
    </source>
</evidence>
<keyword evidence="2" id="KW-0812">Transmembrane</keyword>
<dbReference type="Pfam" id="PF11283">
    <property type="entry name" value="DUF3084"/>
    <property type="match status" value="1"/>
</dbReference>
<accession>A0A1Z4JQI0</accession>
<evidence type="ECO:0000256" key="1">
    <source>
        <dbReference type="SAM" id="Coils"/>
    </source>
</evidence>
<dbReference type="Gene3D" id="1.10.287.1490">
    <property type="match status" value="1"/>
</dbReference>